<proteinExistence type="predicted"/>
<accession>A0AAN0T513</accession>
<dbReference type="Proteomes" id="UP000032024">
    <property type="component" value="Chromosome"/>
</dbReference>
<evidence type="ECO:0000313" key="1">
    <source>
        <dbReference type="EMBL" id="AJO23082.1"/>
    </source>
</evidence>
<keyword evidence="2" id="KW-1185">Reference proteome</keyword>
<evidence type="ECO:0000313" key="2">
    <source>
        <dbReference type="Proteomes" id="UP000032024"/>
    </source>
</evidence>
<reference evidence="2" key="1">
    <citation type="submission" date="2015-01" db="EMBL/GenBank/DDBJ databases">
        <title>Comparative genome analysis of Bacillus coagulans HM-08, Clostridium butyricum HM-68, Bacillus subtilis HM-66 and Bacillus paralicheniformis BL-09.</title>
        <authorList>
            <person name="Zhang H."/>
        </authorList>
    </citation>
    <scope>NUCLEOTIDE SEQUENCE [LARGE SCALE GENOMIC DNA]</scope>
    <source>
        <strain evidence="2">HM-08</strain>
    </source>
</reference>
<name>A0AAN0T513_HEYCO</name>
<gene>
    <name evidence="1" type="ORF">SB48_HM08orf03605</name>
</gene>
<organism evidence="1 2">
    <name type="scientific">Heyndrickxia coagulans</name>
    <name type="common">Weizmannia coagulans</name>
    <dbReference type="NCBI Taxonomy" id="1398"/>
    <lineage>
        <taxon>Bacteria</taxon>
        <taxon>Bacillati</taxon>
        <taxon>Bacillota</taxon>
        <taxon>Bacilli</taxon>
        <taxon>Bacillales</taxon>
        <taxon>Bacillaceae</taxon>
        <taxon>Heyndrickxia</taxon>
    </lineage>
</organism>
<protein>
    <submittedName>
        <fullName evidence="1">Uncharacterized protein</fullName>
    </submittedName>
</protein>
<dbReference type="AlphaFoldDB" id="A0AAN0T513"/>
<dbReference type="EMBL" id="CP010525">
    <property type="protein sequence ID" value="AJO23082.1"/>
    <property type="molecule type" value="Genomic_DNA"/>
</dbReference>
<sequence length="42" mass="4895">MRNGEMRNWQGVEYGCKLHNDESESPVRKSKMHACLTGSWLK</sequence>